<comment type="similarity">
    <text evidence="2">Belongs to the protein kinase superfamily. CAMK Ser/Thr protein kinase family.</text>
</comment>
<evidence type="ECO:0000259" key="11">
    <source>
        <dbReference type="PROSITE" id="PS50002"/>
    </source>
</evidence>
<gene>
    <name evidence="17" type="primary">LOC106569344</name>
</gene>
<feature type="domain" description="Ig-like" evidence="14">
    <location>
        <begin position="3378"/>
        <end position="3454"/>
    </location>
</feature>
<dbReference type="GO" id="GO:0005634">
    <property type="term" value="C:nucleus"/>
    <property type="evidence" value="ECO:0007669"/>
    <property type="project" value="UniProtKB-SubCell"/>
</dbReference>
<dbReference type="InterPro" id="IPR052385">
    <property type="entry name" value="Obscurin/Obscurin-like_Reg"/>
</dbReference>
<dbReference type="SMART" id="SM00233">
    <property type="entry name" value="PH"/>
    <property type="match status" value="1"/>
</dbReference>
<feature type="region of interest" description="Disordered" evidence="10">
    <location>
        <begin position="4716"/>
        <end position="4759"/>
    </location>
</feature>
<evidence type="ECO:0000256" key="2">
    <source>
        <dbReference type="ARBA" id="ARBA00006692"/>
    </source>
</evidence>
<feature type="domain" description="Ig-like" evidence="14">
    <location>
        <begin position="4554"/>
        <end position="4657"/>
    </location>
</feature>
<dbReference type="InterPro" id="IPR013783">
    <property type="entry name" value="Ig-like_fold"/>
</dbReference>
<feature type="domain" description="Ig-like" evidence="14">
    <location>
        <begin position="1213"/>
        <end position="1270"/>
    </location>
</feature>
<keyword evidence="6" id="KW-0677">Repeat</keyword>
<dbReference type="SMART" id="SM00406">
    <property type="entry name" value="IGv"/>
    <property type="match status" value="16"/>
</dbReference>
<dbReference type="Gene3D" id="2.30.29.30">
    <property type="entry name" value="Pleckstrin-homology domain (PH domain)/Phosphotyrosine-binding domain (PTB)"/>
    <property type="match status" value="1"/>
</dbReference>
<feature type="domain" description="Ig-like" evidence="14">
    <location>
        <begin position="1305"/>
        <end position="1364"/>
    </location>
</feature>
<dbReference type="SUPFAM" id="SSF48726">
    <property type="entry name" value="Immunoglobulin"/>
    <property type="match status" value="44"/>
</dbReference>
<dbReference type="InterPro" id="IPR036028">
    <property type="entry name" value="SH3-like_dom_sf"/>
</dbReference>
<feature type="region of interest" description="Disordered" evidence="10">
    <location>
        <begin position="3834"/>
        <end position="3860"/>
    </location>
</feature>
<feature type="domain" description="Ig-like" evidence="14">
    <location>
        <begin position="4450"/>
        <end position="4539"/>
    </location>
</feature>
<comment type="subcellular location">
    <subcellularLocation>
        <location evidence="1">Cytoplasm</location>
    </subcellularLocation>
</comment>
<reference evidence="17" key="1">
    <citation type="submission" date="2025-08" db="UniProtKB">
        <authorList>
            <consortium name="RefSeq"/>
        </authorList>
    </citation>
    <scope>IDENTIFICATION</scope>
</reference>
<feature type="domain" description="Ig-like" evidence="14">
    <location>
        <begin position="2188"/>
        <end position="2273"/>
    </location>
</feature>
<dbReference type="PANTHER" id="PTHR35971">
    <property type="entry name" value="SI:DKEY-31G6.6"/>
    <property type="match status" value="1"/>
</dbReference>
<feature type="domain" description="Ig-like" evidence="14">
    <location>
        <begin position="733"/>
        <end position="821"/>
    </location>
</feature>
<protein>
    <submittedName>
        <fullName evidence="17">Obscurin isoform X27</fullName>
    </submittedName>
</protein>
<feature type="domain" description="Ig-like" evidence="14">
    <location>
        <begin position="4316"/>
        <end position="4405"/>
    </location>
</feature>
<feature type="compositionally biased region" description="Polar residues" evidence="10">
    <location>
        <begin position="5495"/>
        <end position="5506"/>
    </location>
</feature>
<dbReference type="InterPro" id="IPR003599">
    <property type="entry name" value="Ig_sub"/>
</dbReference>
<feature type="domain" description="Ig-like" evidence="14">
    <location>
        <begin position="1121"/>
        <end position="1199"/>
    </location>
</feature>
<feature type="compositionally biased region" description="Low complexity" evidence="10">
    <location>
        <begin position="5508"/>
        <end position="5517"/>
    </location>
</feature>
<keyword evidence="4" id="KW-0963">Cytoplasm</keyword>
<organism evidence="16 17">
    <name type="scientific">Salmo salar</name>
    <name type="common">Atlantic salmon</name>
    <dbReference type="NCBI Taxonomy" id="8030"/>
    <lineage>
        <taxon>Eukaryota</taxon>
        <taxon>Metazoa</taxon>
        <taxon>Chordata</taxon>
        <taxon>Craniata</taxon>
        <taxon>Vertebrata</taxon>
        <taxon>Euteleostomi</taxon>
        <taxon>Actinopterygii</taxon>
        <taxon>Neopterygii</taxon>
        <taxon>Teleostei</taxon>
        <taxon>Protacanthopterygii</taxon>
        <taxon>Salmoniformes</taxon>
        <taxon>Salmonidae</taxon>
        <taxon>Salmoninae</taxon>
        <taxon>Salmo</taxon>
    </lineage>
</organism>
<dbReference type="InterPro" id="IPR055251">
    <property type="entry name" value="SOS1_NGEF_PH"/>
</dbReference>
<dbReference type="Pfam" id="PF00612">
    <property type="entry name" value="IQ"/>
    <property type="match status" value="1"/>
</dbReference>
<feature type="domain" description="Ig-like" evidence="14">
    <location>
        <begin position="365"/>
        <end position="448"/>
    </location>
</feature>
<feature type="domain" description="Ig-like" evidence="14">
    <location>
        <begin position="1650"/>
        <end position="1826"/>
    </location>
</feature>
<dbReference type="PROSITE" id="PS50835">
    <property type="entry name" value="IG_LIKE"/>
    <property type="match status" value="35"/>
</dbReference>
<feature type="domain" description="SH3" evidence="11">
    <location>
        <begin position="4762"/>
        <end position="4829"/>
    </location>
</feature>
<dbReference type="SMART" id="SM00325">
    <property type="entry name" value="RhoGEF"/>
    <property type="match status" value="1"/>
</dbReference>
<dbReference type="Pfam" id="PF00041">
    <property type="entry name" value="fn3"/>
    <property type="match status" value="2"/>
</dbReference>
<feature type="domain" description="Ig-like" evidence="14">
    <location>
        <begin position="5174"/>
        <end position="5263"/>
    </location>
</feature>
<dbReference type="PROSITE" id="PS50853">
    <property type="entry name" value="FN3"/>
    <property type="match status" value="2"/>
</dbReference>
<dbReference type="InterPro" id="IPR003961">
    <property type="entry name" value="FN3_dom"/>
</dbReference>
<feature type="domain" description="Ig-like" evidence="14">
    <location>
        <begin position="2278"/>
        <end position="2362"/>
    </location>
</feature>
<dbReference type="GO" id="GO:0005516">
    <property type="term" value="F:calmodulin binding"/>
    <property type="evidence" value="ECO:0007669"/>
    <property type="project" value="UniProtKB-KW"/>
</dbReference>
<dbReference type="SUPFAM" id="SSF49265">
    <property type="entry name" value="Fibronectin type III"/>
    <property type="match status" value="1"/>
</dbReference>
<evidence type="ECO:0000259" key="13">
    <source>
        <dbReference type="PROSITE" id="PS50010"/>
    </source>
</evidence>
<feature type="region of interest" description="Disordered" evidence="10">
    <location>
        <begin position="3872"/>
        <end position="3908"/>
    </location>
</feature>
<evidence type="ECO:0000256" key="7">
    <source>
        <dbReference type="ARBA" id="ARBA00023157"/>
    </source>
</evidence>
<feature type="domain" description="PH" evidence="12">
    <location>
        <begin position="5055"/>
        <end position="5164"/>
    </location>
</feature>
<feature type="domain" description="Ig-like" evidence="14">
    <location>
        <begin position="5268"/>
        <end position="5358"/>
    </location>
</feature>
<dbReference type="Gene3D" id="2.30.30.40">
    <property type="entry name" value="SH3 Domains"/>
    <property type="match status" value="1"/>
</dbReference>
<feature type="domain" description="Ig-like" evidence="14">
    <location>
        <begin position="273"/>
        <end position="360"/>
    </location>
</feature>
<dbReference type="PROSITE" id="PS50002">
    <property type="entry name" value="SH3"/>
    <property type="match status" value="1"/>
</dbReference>
<dbReference type="CDD" id="cd00096">
    <property type="entry name" value="Ig"/>
    <property type="match status" value="4"/>
</dbReference>
<dbReference type="PANTHER" id="PTHR35971:SF4">
    <property type="entry name" value="OBSCURIN"/>
    <property type="match status" value="1"/>
</dbReference>
<dbReference type="InterPro" id="IPR001452">
    <property type="entry name" value="SH3_domain"/>
</dbReference>
<feature type="region of interest" description="Disordered" evidence="10">
    <location>
        <begin position="4658"/>
        <end position="4682"/>
    </location>
</feature>
<dbReference type="InterPro" id="IPR007110">
    <property type="entry name" value="Ig-like_dom"/>
</dbReference>
<feature type="compositionally biased region" description="Basic and acidic residues" evidence="10">
    <location>
        <begin position="3892"/>
        <end position="3907"/>
    </location>
</feature>
<dbReference type="Gene3D" id="1.20.900.10">
    <property type="entry name" value="Dbl homology (DH) domain"/>
    <property type="match status" value="1"/>
</dbReference>
<feature type="domain" description="Ig-like" evidence="14">
    <location>
        <begin position="2100"/>
        <end position="2184"/>
    </location>
</feature>
<dbReference type="SMART" id="SM00015">
    <property type="entry name" value="IQ"/>
    <property type="match status" value="1"/>
</dbReference>
<sequence length="5765" mass="638488">MDQNLFGGAPRFLTRPKAFAVCVGKDATLSCTIVGNPTPLITWEKEKLRLTSGGRFKMVDDGDVYRLTIYDLTLEDSGQYMCRAKNNVGEAYACVTLHVGLPQEMVERAPVFMVKPTSARVGLGGDVVFHCRVAAYPEPKFDWEKDGRYLAETNRIKVTSDSDSSSLRIQSVRSLDSGTYTCRAQNSVGRSNSAATLVVDTQDSRHLGKDKSTSLLSHLQKRKEGISIYCTAETSSSTYNSTTTSSTATTMVTDGLSLLGLDHSSAALVSHLPKGVFTRTCTVTEGKHAKLSCFVTGHPKPHIIWRKDGGNIGEGRRQIMYEDQAENFILKILYCKQRDNGLYTCNASNMAGHTYSAVLVIVKEPKVPFRRKLQDVEVQEKMTATLLCEVPISTTQASWFMEETRLEDCSKYRMEEEGTMRRLTIHNVTTNDDAVYICEMKEGSRTVAELTVLGNITKKLPRRTVVPVSDTVIFCVELEHPCSDAYWTRNAERLKPDTRILIACTLRQYTLTISHCQADDSGEVAFMAGDCKTSTRFSVTAARKHPPDPPIDVVVRNKTDSSITLHWSPPDSDRPVPIKGYMVERRKVGAQTWQRCNGMEISPFTEITIQNFTEEASYQFRISAVNNYGQSQYLEVPGTFYLEPSAEVKTGLMNSTAISGEEASLSVDLSAVCSGFWSINGRLLRSGGDYLITRQKTTHTLMIRTVLMEMNGAVVKFVGGGSESTCILKVKAPPIRFTSKSAHTEVVTCSAQSSAQLTTEVSDYHAQVVWMKNGRELKMGKKYECITTDHKRILMVHNVTEEDTGIYECVLNEDRMSLKLSLKDEAKFLNKPRGPMGVAPALSGHLELNCEVSSASGVVVWRKDQTVVIEDQRTTIVSKGTQRRLVIKNAKKSDEGHYSCETAEDKVTFQVKIKEVQQAAFTNKDSVQKEVRATLSQKATLSCEVSDTKTEVKWYKDGKQIIASKTVSMETKGKSRLLVIDKMEKKDAGEYTCEARAEKLVFKIHVSEAQQAAFTNKDSVQKEVKAILSQKATLSCEVSDTKTEVKWYKDGKLLTSSKTVSMETKGKTRQLVIEKVEKKDAGQYTCEVGAEKLVYEIQVTEAQAAFTNKDSVQKEVKAALSQKATLSCEVSDTKTEVKWYKDGKLLTSSKTVSMETKGKTRQLVIEKVEKKDAGQYTCEVGAEKLVFKIQVTETQAAFTNKDSVQKEVRAILSQKATLSCDVSDTKTEVKWYKDGKLLTSSKTVSMETKGKTRQLVIEKVEKKDAGQYTCEFGAEKLAFKIQVTEVQAAFTNKDSVQKEVRAILSQKATLSCEVSDTKTEVKWYKDGKLLTSSKTVSMETKGKTRQLVIEKVEKKDAGQYTCEVGAEKLVFKIQVTEIQAAFTNKESVKKEVKAALSQKTTLSCEVSDTKTEVKWYKDGKLLTSSKTVSMETKGKTRQLVIEKVEKKDAGQYTCEVGAEKLVYKIQVTESSAKFKKSAVKDVCSVQASEKIVLTTELTSESASVKWFRDGVELKEGTKYEMKREGHSRTLIVKSTEVKDSGTYSCHTDDDKLEFKVQVKHTPLKFVVQLQPVATELGVTLNLTCELNQASGDVLWRHNSREVKPGGRFCVSADGAKRVLTVTGMTKEDEGEYICECKDDKTSAKVSTNAPRLVNLTSKLSSIAAVEGKDVIFKCSVTPADVKVKWFRNNVPITAGPKYKIEHRATSHSLTITSVSQEDAGEISMAAEGKTCSATLQVQLEPVMFKKKLQNVTTVEDQKGVKLEVELSRPSKEVRWMKNSVVLQPGDNMDIRVDGAKQTLVFKSVTTADRGYYSCETLDDKTQAKLTVDVQKIEVVKGLLAEVKANEKETVTLEVELSQADVEGSWTKSGAKLKAGSNCRITALGKKHALTLSQLKMEDAGTIVFQAEGVKSSGKLIVAEPAAMISRPMKDVKAPEKEKATLECEVSRTNAEVKWFKGDTELKPGKNFGIHSQGRTRSLLIHKCSKEDEGTYVCRTSDDNTSAKLTVHARDIKIVKKLEDVEVMEKESASFLCEISHDEVACQWFKGDTKLKVGDNIKMRQEGKIYVLLIKSVTPEDVAEIKFTAEKASSTAKLTVKGKAQSVSRELQSVSVVSGEDAVFTCEVTQNSATVQWAKDGKDIRKSEKYNISKEERVMKLTVRSVTVQDSGEYSCEVIGGATTKAKLVIKEPVHKFTKELKDSEAEEKGSVTLQCETAQPASKATWSKGGIELKAGGRCEMTQKETVLTLTIKQLEEKDSGTYTCDVGTAKMTAKVTVKALPASFKQKLKNQQATEGENATLCCVLAKPGATVQWKKGTENLKAGNKYEIKQKDAGCELQIKHLKVEDSGEYSCECGDQRTTATIKVNALPVTYKHKLESQEAGEGGSVTLHCELSKPGVPVEWRKGTQVLKSGEKYQMKQKESVSELLISKVVPEDSGDYSCVCGDQKTTASLKIKAQPVTFKHKLESQKAEEGGSVTLHCELSKPGVPVEWRKGTQVLKSGEKYQMKQKESVSELLISKVVPEDSGDYSCVCGDQKTTASLKIKAQPVTFKQKLESQKAEEGGSVTLHCELSKPGVPVEWRKGTQVLKSGEKYQMKQKESVSELLISKVVTEDSGDYSCVCGDQKTTASLKIKAQPVTFKQKLESQKAEEGGSVTLHCELSKPGVPVEWRKGTQVLKSGEKYQMKQKESVSELLISKVVPEDSGDYSCVCGDQKTTSSLKIKAQPVTFKYKLQRQEAEEGGSVTLHCELSKPGVPVEWRKGTQVLKSGEKYQMKQKESVSELLISKVVPEDSGDYSCVCGDQKTTSSLKIKALKYSAPPVTPKQEEPQKEKAKKEEAPPVTHKQQETQKQQETKEAQKETVERKTVVEAHVLEPATPIAPATPKTEPQKETLEKKTVVEASAFKPAAPATPKPELQKEETVENKTVADAQGAPVVFKKELESQEAVEGGSVSLTCEISAEGKVTWRRGSVLLTQGEKYSMEHTGSTYILMVHKLKVEDAGEYTCDTGDKQSTATLTVKESVRITRELHDITVTTGQDAVFACELSQEGVTNGEWWLGDNLLQNNDLNQITFQGRVHRLTLQMVTTDESGDVAFVVGEEKTVACLLVEEKPKVLILEKPHDTVALEGETVTLSCTVSDPTATITWSRNDVAIKAGLKYDLRKNGALMQLRIHNLEMEDSGTYCCDTGDAQCTVTLTVEGAPAFFLKELKNKEAQEGDDITLRCELSKACTQVEWRKGGMVLQAGKKYEMRQEGCVQELRIRNLEPDDNGYYTCDAGDQLTTASVAVQEAEVLIVCGLKSTDVFLGEWATFSCQLSRGVRPGEVQWWLDGTLLQDSPSSEIGLSQGHVHTLTLKDLAPDASGTVTFKACSLVSYAKLLVKDPTVEVVSEMQDLRVAEDKPAEFICQYSRPVQAQWKRDGRPLQPDGQRVVVEQDWTVARLYISHVSTEDRGRYSCEAEGTCVVALLEVEAKPIEILQGLENMDTIDGGEALFECSISRCEIKDCRWLIGGKPVKESPTTEIVSFESGRRHLLLLKDLHVGDSCKVTFQAGTATTSAMLNVKGWQLDVVSGLEDKVAVVGETLEFSCMLTEPVPEAEVAWYSNGAELKADDTWGMRADGCSYHLVLRQAPAMPPQEITFAARDAISMAKLTIITVPDPPEDPELVSKSKQAVTLSWFTPLSDGGSPILGYRVEMRLADSVLWLPCHAEPVCNTEFSVDNLIPGSGYRFRVAAINRAGTGEPVQLPQSVQLEAPVTVTQQLACPDLQEGKMARVECELSAEGSSVTWLKDNKELEYGVKYQVTTEGKTQVLLIKDFESADQGVYTCVASDEAESSLNLNLPKGGDGVQLEEGAQPSLPPEAASEGDVHALWEDLAKKRRMSREPTLDSISELPDEEDKEPKTPKGPVKEKKAPEMVGVKALENEKVDVKAPEKEKVEVKAPEKEKVKEKEKVIEHVIVPKKKVLEPNLYTSSEDESRPPTLVSYLKKSSKSSLSVCDQTESISTEKFYAQFKLKEETTVQQTSVQQTSSSVQQITAQTTDITKVGDEEDEEKGLLDAAVKIQAAFKGYKARKDMRPVFKDVFKDQTKEPNGTIHLECVAEGKPEKVRWLKDGEHLADGKHHHIDIYNDGTCSLVITAVTTKDTGVYTCEVTNKFGVTTHSGKVTVGSAREASGRRPLTMGYSADSEAESSSAESEMDESLRQASKRLRRLLRTRLPATSEEESFVSCDDEAELQAPDPKSYREDERYIYIRFDKRSEAQVASQRFKEMFTAQGVPVETTIQEAGPLKVELRIMKMGYTQDGSATPTQEKQLPAFMTGAPAAPVFLTELQSQDVPDGYPVSFDCVVIGKPPPSVRWFKDGKLLEENDHYMINEDQEGCHQLIITTVLPSDMGVYRCMAENTSGIAATKAELRVDMSCSSDYDTAADATETGSYISAKGYMSRETEAFESVVEDEQMPQVLDELHDVHVSPGSPIAKMQLKVKGFPSPRVYWFKDGHPLRSSDRILLLDKRDIHSLEVLEVKREDTGEYSAYISNAAGTAYSSARLLVLGPGELTPVEKHDPKVPLVPPRFLERFSNRKVKQGASVTMSVRVEGSPTPMVTWLKEESAEDVLWIKPDTKGYKVASSGRQHSLILMDVGSKHAGTYTCIATNKAGQSICTAQFEVEDAPQPKEETTIPLGITISPPDEDVGRGKMQYLGEVGSEEFLMKLTSQITEMVSAKISQASLRVPGGDSDDETKTPSASPHHGRSRPGSILADSSSESDDPDARGEMFDIYVATADYNPTIPNKDTISLKEGQYVEVLDSAHPLKWLVRTKPTKTTPSRQGWVSPAYLDKKLKLSDVAGDIPEGGGEEVSEGEYKKRLLQLIQDMINSEAEFVKEMDFFTSHHVKQVESPDAPSDITSQKEAIFRNINEIKAFHSESMLPKLIHCDTDDDVAMRFLRSSEGFEKYLQYLVGQQKAEAAISDKTVHRFFKEYTDKEQASADPAEGPVLSINAYLQKPLDRIQKYKALLKELIRNKARNGQNCCLLEEAYAMVSSLPQRSENTHHVSMIENYPATLDVLGEPIRQGPFMVWEGAPGVRSSSRGHHRHAFLFKNYVIICKSKRDTNTDTQGYVFKNMMKLNNIDVNETVEGDDRAFEIWHEREDSVRKYTLQARTVIIKNSWLRDLRELQQRYTMPAWSMPDFDELLADCTAELRQTVKLACKVTGVPKPVVTWYKDGRAVEADPHHIIIEDPDGSCTLILDNMTADDSGQYMCFATSTAGNASTLGKITVQVPPRFVNKMRNAVLIVGEDAQFSCTIQSAPRPKIRWFKEGRLLTDQEKYQTYTESRSGVLVLVIKGPTERDLGHYECELSNRLGSAKCAVDLCLPSAVARRGEQAITIEVTEQETKTPKKTIIIEETITTVVKNTRMKRRGVSPSGFNRSETTTPDLPTTPTGTARQRRQVSASRKTTIPTLYVTEPEGGSGARAAENRWVEVEEIIEYKVNKSPRLSRRRGVSPAGSERANTPSFTRPQRSPNPNTNNSNNKLVELQNCSELEGAQPITWDDDEEDENVAGSEVTPGLSEEACEVSSVLIPNDHEHDEAWLEEQQEAFVTEPDDDDNMEPPRKLEPKTLTQDGRVLTLEDLEDYVPREGETYGSSNTRPSPPERPCEISVLQREIRGSVVGQPVLLNVGRPVVVPRGRRSPGFFSRFREYLSGSMFSLAGPHHHPSRGQSRSESEIPIQVSHAKQEVKLAYCSEVQRMEGGQQRYKTKVYTSVGKPVTLQISQNRYQNQ</sequence>
<feature type="domain" description="Ig-like" evidence="14">
    <location>
        <begin position="110"/>
        <end position="198"/>
    </location>
</feature>
<feature type="domain" description="Ig-like" evidence="14">
    <location>
        <begin position="2456"/>
        <end position="2540"/>
    </location>
</feature>
<feature type="compositionally biased region" description="Low complexity" evidence="10">
    <location>
        <begin position="4176"/>
        <end position="4187"/>
    </location>
</feature>
<dbReference type="SMART" id="SM00409">
    <property type="entry name" value="IG"/>
    <property type="match status" value="43"/>
</dbReference>
<feature type="domain" description="Ig-like" evidence="14">
    <location>
        <begin position="2734"/>
        <end position="2807"/>
    </location>
</feature>
<dbReference type="SUPFAM" id="SSF50729">
    <property type="entry name" value="PH domain-like"/>
    <property type="match status" value="1"/>
</dbReference>
<dbReference type="InterPro" id="IPR035526">
    <property type="entry name" value="Obscurin_SH3"/>
</dbReference>
<feature type="region of interest" description="Disordered" evidence="10">
    <location>
        <begin position="4213"/>
        <end position="4233"/>
    </location>
</feature>
<evidence type="ECO:0000256" key="6">
    <source>
        <dbReference type="ARBA" id="ARBA00022737"/>
    </source>
</evidence>
<evidence type="ECO:0000313" key="17">
    <source>
        <dbReference type="RefSeq" id="XP_013996102.2"/>
    </source>
</evidence>
<dbReference type="InterPro" id="IPR036179">
    <property type="entry name" value="Ig-like_dom_sf"/>
</dbReference>
<feature type="domain" description="Fibronectin type-III" evidence="15">
    <location>
        <begin position="549"/>
        <end position="645"/>
    </location>
</feature>
<dbReference type="CDD" id="cd20971">
    <property type="entry name" value="IgI_1_Titin-A168_like"/>
    <property type="match status" value="1"/>
</dbReference>
<feature type="domain" description="Ig-like" evidence="14">
    <location>
        <begin position="3108"/>
        <end position="3191"/>
    </location>
</feature>
<feature type="compositionally biased region" description="Low complexity" evidence="10">
    <location>
        <begin position="5417"/>
        <end position="5429"/>
    </location>
</feature>
<evidence type="ECO:0000313" key="16">
    <source>
        <dbReference type="Proteomes" id="UP001652741"/>
    </source>
</evidence>
<dbReference type="RefSeq" id="XP_013996102.2">
    <property type="nucleotide sequence ID" value="XM_014140627.2"/>
</dbReference>
<feature type="domain" description="Ig-like" evidence="14">
    <location>
        <begin position="3198"/>
        <end position="3282"/>
    </location>
</feature>
<evidence type="ECO:0000256" key="3">
    <source>
        <dbReference type="ARBA" id="ARBA00022443"/>
    </source>
</evidence>
<dbReference type="PROSITE" id="PS50010">
    <property type="entry name" value="DH_2"/>
    <property type="match status" value="1"/>
</dbReference>
<dbReference type="GeneID" id="106569344"/>
<keyword evidence="7" id="KW-1015">Disulfide bond</keyword>
<feature type="domain" description="Fibronectin type-III" evidence="15">
    <location>
        <begin position="3653"/>
        <end position="3748"/>
    </location>
</feature>
<dbReference type="InterPro" id="IPR036116">
    <property type="entry name" value="FN3_sf"/>
</dbReference>
<feature type="domain" description="Ig-like" evidence="14">
    <location>
        <begin position="1483"/>
        <end position="1557"/>
    </location>
</feature>
<dbReference type="GO" id="GO:0004674">
    <property type="term" value="F:protein serine/threonine kinase activity"/>
    <property type="evidence" value="ECO:0007669"/>
    <property type="project" value="UniProtKB-KW"/>
</dbReference>
<accession>A0A1S3LYW8</accession>
<dbReference type="SUPFAM" id="SSF50044">
    <property type="entry name" value="SH3-domain"/>
    <property type="match status" value="1"/>
</dbReference>
<feature type="domain" description="Ig-like" evidence="14">
    <location>
        <begin position="3748"/>
        <end position="3831"/>
    </location>
</feature>
<keyword evidence="5" id="KW-0597">Phosphoprotein</keyword>
<evidence type="ECO:0000256" key="1">
    <source>
        <dbReference type="ARBA" id="ARBA00004496"/>
    </source>
</evidence>
<dbReference type="SMART" id="SM00060">
    <property type="entry name" value="FN3"/>
    <property type="match status" value="2"/>
</dbReference>
<feature type="compositionally biased region" description="Acidic residues" evidence="10">
    <location>
        <begin position="4213"/>
        <end position="4226"/>
    </location>
</feature>
<evidence type="ECO:0000256" key="10">
    <source>
        <dbReference type="SAM" id="MobiDB-lite"/>
    </source>
</evidence>
<dbReference type="InterPro" id="IPR000219">
    <property type="entry name" value="DH_dom"/>
</dbReference>
<evidence type="ECO:0000256" key="5">
    <source>
        <dbReference type="ARBA" id="ARBA00022553"/>
    </source>
</evidence>
<feature type="region of interest" description="Disordered" evidence="10">
    <location>
        <begin position="5403"/>
        <end position="5460"/>
    </location>
</feature>
<dbReference type="Pfam" id="PF22697">
    <property type="entry name" value="SOS1_NGEF_PH"/>
    <property type="match status" value="1"/>
</dbReference>
<feature type="region of interest" description="Disordered" evidence="10">
    <location>
        <begin position="5481"/>
        <end position="5517"/>
    </location>
</feature>
<feature type="domain" description="Ig-like" evidence="14">
    <location>
        <begin position="2545"/>
        <end position="2629"/>
    </location>
</feature>
<evidence type="ECO:0000259" key="12">
    <source>
        <dbReference type="PROSITE" id="PS50003"/>
    </source>
</evidence>
<feature type="domain" description="Ig-like" evidence="14">
    <location>
        <begin position="1562"/>
        <end position="1646"/>
    </location>
</feature>
<feature type="compositionally biased region" description="Polar residues" evidence="10">
    <location>
        <begin position="5435"/>
        <end position="5445"/>
    </location>
</feature>
<dbReference type="SUPFAM" id="SSF48065">
    <property type="entry name" value="DBL homology domain (DH-domain)"/>
    <property type="match status" value="1"/>
</dbReference>
<dbReference type="Pfam" id="PF00621">
    <property type="entry name" value="RhoGEF"/>
    <property type="match status" value="1"/>
</dbReference>
<keyword evidence="8" id="KW-0393">Immunoglobulin domain</keyword>
<dbReference type="InterPro" id="IPR013098">
    <property type="entry name" value="Ig_I-set"/>
</dbReference>
<feature type="region of interest" description="Disordered" evidence="10">
    <location>
        <begin position="4159"/>
        <end position="4194"/>
    </location>
</feature>
<dbReference type="InterPro" id="IPR013106">
    <property type="entry name" value="Ig_V-set"/>
</dbReference>
<evidence type="ECO:0000256" key="8">
    <source>
        <dbReference type="ARBA" id="ARBA00023319"/>
    </source>
</evidence>
<dbReference type="GO" id="GO:0003007">
    <property type="term" value="P:heart morphogenesis"/>
    <property type="evidence" value="ECO:0007669"/>
    <property type="project" value="UniProtKB-ARBA"/>
</dbReference>
<feature type="domain" description="Ig-like" evidence="14">
    <location>
        <begin position="1373"/>
        <end position="1468"/>
    </location>
</feature>
<dbReference type="InterPro" id="IPR003598">
    <property type="entry name" value="Ig_sub2"/>
</dbReference>
<feature type="domain" description="Ig-like" evidence="14">
    <location>
        <begin position="2367"/>
        <end position="2451"/>
    </location>
</feature>
<feature type="domain" description="Ig-like" evidence="14">
    <location>
        <begin position="2931"/>
        <end position="3014"/>
    </location>
</feature>
<keyword evidence="16" id="KW-1185">Reference proteome</keyword>
<feature type="domain" description="Ig-like" evidence="14">
    <location>
        <begin position="1029"/>
        <end position="1100"/>
    </location>
</feature>
<dbReference type="CDD" id="cd00063">
    <property type="entry name" value="FN3"/>
    <property type="match status" value="2"/>
</dbReference>
<feature type="domain" description="DH" evidence="13">
    <location>
        <begin position="4853"/>
        <end position="5037"/>
    </location>
</feature>
<dbReference type="InterPro" id="IPR035899">
    <property type="entry name" value="DBL_dom_sf"/>
</dbReference>
<feature type="domain" description="Ig-like" evidence="14">
    <location>
        <begin position="846"/>
        <end position="910"/>
    </location>
</feature>
<evidence type="ECO:0000256" key="4">
    <source>
        <dbReference type="ARBA" id="ARBA00022490"/>
    </source>
</evidence>
<dbReference type="GO" id="GO:0005085">
    <property type="term" value="F:guanyl-nucleotide exchange factor activity"/>
    <property type="evidence" value="ECO:0007669"/>
    <property type="project" value="InterPro"/>
</dbReference>
<feature type="domain" description="Ig-like" evidence="14">
    <location>
        <begin position="2634"/>
        <end position="2725"/>
    </location>
</feature>
<feature type="domain" description="Ig-like" evidence="14">
    <location>
        <begin position="10"/>
        <end position="96"/>
    </location>
</feature>
<dbReference type="Proteomes" id="UP001652741">
    <property type="component" value="Chromosome ssa14"/>
</dbReference>
<dbReference type="CDD" id="cd23767">
    <property type="entry name" value="IQCD"/>
    <property type="match status" value="1"/>
</dbReference>
<dbReference type="PROSITE" id="PS50003">
    <property type="entry name" value="PH_DOMAIN"/>
    <property type="match status" value="1"/>
</dbReference>
<dbReference type="InterPro" id="IPR001849">
    <property type="entry name" value="PH_domain"/>
</dbReference>
<keyword evidence="3 9" id="KW-0728">SH3 domain</keyword>
<dbReference type="PROSITE" id="PS50096">
    <property type="entry name" value="IQ"/>
    <property type="match status" value="1"/>
</dbReference>
<feature type="domain" description="Ig-like" evidence="14">
    <location>
        <begin position="914"/>
        <end position="1015"/>
    </location>
</feature>
<dbReference type="GO" id="GO:0046872">
    <property type="term" value="F:metal ion binding"/>
    <property type="evidence" value="ECO:0007669"/>
    <property type="project" value="UniProtKB-KW"/>
</dbReference>
<feature type="domain" description="Ig-like" evidence="14">
    <location>
        <begin position="4070"/>
        <end position="4158"/>
    </location>
</feature>
<dbReference type="GO" id="GO:0005737">
    <property type="term" value="C:cytoplasm"/>
    <property type="evidence" value="ECO:0007669"/>
    <property type="project" value="UniProtKB-SubCell"/>
</dbReference>
<feature type="domain" description="Ig-like" evidence="14">
    <location>
        <begin position="1920"/>
        <end position="2005"/>
    </location>
</feature>
<evidence type="ECO:0000256" key="9">
    <source>
        <dbReference type="PROSITE-ProRule" id="PRU00192"/>
    </source>
</evidence>
<dbReference type="GO" id="GO:0055013">
    <property type="term" value="P:cardiac muscle cell development"/>
    <property type="evidence" value="ECO:0007669"/>
    <property type="project" value="UniProtKB-ARBA"/>
</dbReference>
<dbReference type="SMART" id="SM00408">
    <property type="entry name" value="IGc2"/>
    <property type="match status" value="35"/>
</dbReference>
<evidence type="ECO:0000259" key="14">
    <source>
        <dbReference type="PROSITE" id="PS50835"/>
    </source>
</evidence>
<name>A0A1S3LYW8_SALSA</name>
<proteinExistence type="inferred from homology"/>
<evidence type="ECO:0000259" key="15">
    <source>
        <dbReference type="PROSITE" id="PS50853"/>
    </source>
</evidence>
<feature type="region of interest" description="Disordered" evidence="10">
    <location>
        <begin position="2814"/>
        <end position="2861"/>
    </location>
</feature>
<dbReference type="Gene3D" id="2.60.40.10">
    <property type="entry name" value="Immunoglobulins"/>
    <property type="match status" value="46"/>
</dbReference>
<feature type="compositionally biased region" description="Basic and acidic residues" evidence="10">
    <location>
        <begin position="2821"/>
        <end position="2861"/>
    </location>
</feature>
<dbReference type="GO" id="GO:0005524">
    <property type="term" value="F:ATP binding"/>
    <property type="evidence" value="ECO:0007669"/>
    <property type="project" value="UniProtKB-KW"/>
</dbReference>
<dbReference type="Pfam" id="PF07679">
    <property type="entry name" value="I-set"/>
    <property type="match status" value="38"/>
</dbReference>
<dbReference type="InterPro" id="IPR011993">
    <property type="entry name" value="PH-like_dom_sf"/>
</dbReference>
<dbReference type="CDD" id="cd12025">
    <property type="entry name" value="SH3_Obscurin_like"/>
    <property type="match status" value="1"/>
</dbReference>
<dbReference type="InterPro" id="IPR000048">
    <property type="entry name" value="IQ_motif_EF-hand-BS"/>
</dbReference>